<evidence type="ECO:0000256" key="5">
    <source>
        <dbReference type="ARBA" id="ARBA00022964"/>
    </source>
</evidence>
<dbReference type="Pfam" id="PF00903">
    <property type="entry name" value="Glyoxalase"/>
    <property type="match status" value="1"/>
</dbReference>
<evidence type="ECO:0000256" key="1">
    <source>
        <dbReference type="ARBA" id="ARBA00001954"/>
    </source>
</evidence>
<evidence type="ECO:0000313" key="11">
    <source>
        <dbReference type="Proteomes" id="UP000007077"/>
    </source>
</evidence>
<comment type="cofactor">
    <cofactor evidence="1 8">
        <name>Fe(2+)</name>
        <dbReference type="ChEBI" id="CHEBI:29033"/>
    </cofactor>
</comment>
<dbReference type="PROSITE" id="PS51819">
    <property type="entry name" value="VOC"/>
    <property type="match status" value="2"/>
</dbReference>
<evidence type="ECO:0000259" key="9">
    <source>
        <dbReference type="PROSITE" id="PS51819"/>
    </source>
</evidence>
<dbReference type="InterPro" id="IPR004360">
    <property type="entry name" value="Glyas_Fos-R_dOase_dom"/>
</dbReference>
<evidence type="ECO:0000256" key="6">
    <source>
        <dbReference type="ARBA" id="ARBA00023002"/>
    </source>
</evidence>
<evidence type="ECO:0000256" key="8">
    <source>
        <dbReference type="RuleBase" id="RU000683"/>
    </source>
</evidence>
<feature type="domain" description="VOC" evidence="9">
    <location>
        <begin position="9"/>
        <end position="126"/>
    </location>
</feature>
<dbReference type="eggNOG" id="COG0346">
    <property type="taxonomic scope" value="Bacteria"/>
</dbReference>
<dbReference type="PROSITE" id="PS00082">
    <property type="entry name" value="EXTRADIOL_DIOXYGENAS"/>
    <property type="match status" value="1"/>
</dbReference>
<keyword evidence="7 8" id="KW-0408">Iron</keyword>
<evidence type="ECO:0000256" key="4">
    <source>
        <dbReference type="ARBA" id="ARBA00022797"/>
    </source>
</evidence>
<dbReference type="CDD" id="cd07252">
    <property type="entry name" value="BphC1-RGP6_N_like"/>
    <property type="match status" value="1"/>
</dbReference>
<evidence type="ECO:0000256" key="7">
    <source>
        <dbReference type="ARBA" id="ARBA00023004"/>
    </source>
</evidence>
<name>E4PI91_MARAH</name>
<reference evidence="11" key="2">
    <citation type="submission" date="2010-02" db="EMBL/GenBank/DDBJ databases">
        <title>Complete genome sequence of Marinobacter adhaerens type strain (HP15).</title>
        <authorList>
            <person name="Gaerdes A.A.M."/>
            <person name="Kaeppel E."/>
            <person name="Shezad A."/>
            <person name="Seebah S."/>
            <person name="Teeling H."/>
            <person name="Yarza P."/>
            <person name="Gloeckner F.O."/>
            <person name="Ullrich M.S."/>
        </authorList>
    </citation>
    <scope>NUCLEOTIDE SEQUENCE [LARGE SCALE GENOMIC DNA]</scope>
    <source>
        <strain evidence="11">DSM 23420 / HP15</strain>
    </source>
</reference>
<dbReference type="InterPro" id="IPR000486">
    <property type="entry name" value="Xdiol_ring_cleave_dOase_1/2"/>
</dbReference>
<organism evidence="10 11">
    <name type="scientific">Marinobacter adhaerens (strain DSM 23420 / HP15)</name>
    <dbReference type="NCBI Taxonomy" id="225937"/>
    <lineage>
        <taxon>Bacteria</taxon>
        <taxon>Pseudomonadati</taxon>
        <taxon>Pseudomonadota</taxon>
        <taxon>Gammaproteobacteria</taxon>
        <taxon>Pseudomonadales</taxon>
        <taxon>Marinobacteraceae</taxon>
        <taxon>Marinobacter</taxon>
    </lineage>
</organism>
<keyword evidence="5 8" id="KW-0223">Dioxygenase</keyword>
<dbReference type="Proteomes" id="UP000007077">
    <property type="component" value="Chromosome"/>
</dbReference>
<dbReference type="InterPro" id="IPR029068">
    <property type="entry name" value="Glyas_Bleomycin-R_OHBP_Dase"/>
</dbReference>
<dbReference type="HOGENOM" id="CLU_052361_2_0_6"/>
<keyword evidence="3" id="KW-0479">Metal-binding</keyword>
<proteinExistence type="inferred from homology"/>
<keyword evidence="4 8" id="KW-0058">Aromatic hydrocarbons catabolism</keyword>
<comment type="similarity">
    <text evidence="2 8">Belongs to the extradiol ring-cleavage dioxygenase family.</text>
</comment>
<keyword evidence="6 8" id="KW-0560">Oxidoreductase</keyword>
<dbReference type="STRING" id="225937.HP15_32"/>
<evidence type="ECO:0000256" key="3">
    <source>
        <dbReference type="ARBA" id="ARBA00022723"/>
    </source>
</evidence>
<sequence>MEKEMDIIGIGYLGFECTDLEAWRSYGPEVMGFGIGNNPDNDPDSLYLRMDDRRFRLAFHPGEIDRLAYIGWEAKGRLEYMAALKKFRDEGIEFQIGDEELCQKRGVKELIRFFDPVGFRHELFYGQKWTPQSFVPGRRHGGYLAGKRGLGHIVLMTPEYNRELEHFLINIMGFRWYGSGAGKGKTGFFRSKLNDYTSHDIAYGHAPGRMGVHHIGVFVNSIRDVGETYDIVKEKELQLLMTLGQHSQDPHVSFYHYNPSGFAFECIGEIEPWHDDGFELNPEVMSVWGHEMVGPMLGSFIKTPEEVRDPDFKPSNQ</sequence>
<evidence type="ECO:0000256" key="2">
    <source>
        <dbReference type="ARBA" id="ARBA00008784"/>
    </source>
</evidence>
<dbReference type="SUPFAM" id="SSF54593">
    <property type="entry name" value="Glyoxalase/Bleomycin resistance protein/Dihydroxybiphenyl dioxygenase"/>
    <property type="match status" value="1"/>
</dbReference>
<gene>
    <name evidence="10" type="ordered locus">HP15_32</name>
</gene>
<accession>E4PI91</accession>
<dbReference type="KEGG" id="mad:HP15_32"/>
<dbReference type="InterPro" id="IPR037523">
    <property type="entry name" value="VOC_core"/>
</dbReference>
<evidence type="ECO:0000313" key="10">
    <source>
        <dbReference type="EMBL" id="ADP95796.1"/>
    </source>
</evidence>
<protein>
    <submittedName>
        <fullName evidence="10">Glyoxalase/bleomycin resistance protein/dioxygenase</fullName>
    </submittedName>
</protein>
<dbReference type="PATRIC" id="fig|225937.3.peg.33"/>
<dbReference type="Gene3D" id="3.10.180.10">
    <property type="entry name" value="2,3-Dihydroxybiphenyl 1,2-Dioxygenase, domain 1"/>
    <property type="match status" value="2"/>
</dbReference>
<dbReference type="AlphaFoldDB" id="E4PI91"/>
<reference evidence="10 11" key="1">
    <citation type="journal article" date="2010" name="Stand. Genomic Sci.">
        <title>Complete genome sequence of Marinobacter adhaerens type strain (HP15), a diatom-interacting marine microorganism.</title>
        <authorList>
            <person name="Gardes A."/>
            <person name="Kaeppel E."/>
            <person name="Shehzad A."/>
            <person name="Seebah S."/>
            <person name="Teeling H."/>
            <person name="Yarza P."/>
            <person name="Glockner F.O."/>
            <person name="Grossart H.P."/>
            <person name="Ullrich M.S."/>
        </authorList>
    </citation>
    <scope>NUCLEOTIDE SEQUENCE [LARGE SCALE GENOMIC DNA]</scope>
    <source>
        <strain evidence="11">DSM 23420 / HP15</strain>
    </source>
</reference>
<dbReference type="GO" id="GO:0008198">
    <property type="term" value="F:ferrous iron binding"/>
    <property type="evidence" value="ECO:0007669"/>
    <property type="project" value="InterPro"/>
</dbReference>
<dbReference type="EMBL" id="CP001978">
    <property type="protein sequence ID" value="ADP95796.1"/>
    <property type="molecule type" value="Genomic_DNA"/>
</dbReference>
<dbReference type="GO" id="GO:0051213">
    <property type="term" value="F:dioxygenase activity"/>
    <property type="evidence" value="ECO:0007669"/>
    <property type="project" value="UniProtKB-KW"/>
</dbReference>
<dbReference type="Pfam" id="PF22632">
    <property type="entry name" value="BphC_D1"/>
    <property type="match status" value="1"/>
</dbReference>
<feature type="domain" description="VOC" evidence="9">
    <location>
        <begin position="149"/>
        <end position="269"/>
    </location>
</feature>